<keyword evidence="2" id="KW-1185">Reference proteome</keyword>
<evidence type="ECO:0000313" key="2">
    <source>
        <dbReference type="Proteomes" id="UP000789525"/>
    </source>
</evidence>
<dbReference type="Proteomes" id="UP000789525">
    <property type="component" value="Unassembled WGS sequence"/>
</dbReference>
<protein>
    <submittedName>
        <fullName evidence="1">15610_t:CDS:1</fullName>
    </submittedName>
</protein>
<accession>A0ACA9L1U9</accession>
<comment type="caution">
    <text evidence="1">The sequence shown here is derived from an EMBL/GenBank/DDBJ whole genome shotgun (WGS) entry which is preliminary data.</text>
</comment>
<evidence type="ECO:0000313" key="1">
    <source>
        <dbReference type="EMBL" id="CAG8506257.1"/>
    </source>
</evidence>
<gene>
    <name evidence="1" type="ORF">ACOLOM_LOCUS3019</name>
</gene>
<organism evidence="1 2">
    <name type="scientific">Acaulospora colombiana</name>
    <dbReference type="NCBI Taxonomy" id="27376"/>
    <lineage>
        <taxon>Eukaryota</taxon>
        <taxon>Fungi</taxon>
        <taxon>Fungi incertae sedis</taxon>
        <taxon>Mucoromycota</taxon>
        <taxon>Glomeromycotina</taxon>
        <taxon>Glomeromycetes</taxon>
        <taxon>Diversisporales</taxon>
        <taxon>Acaulosporaceae</taxon>
        <taxon>Acaulospora</taxon>
    </lineage>
</organism>
<sequence length="1020" mass="113444">MDNRDTLLRTIASFPLIDNHAHNLLTADTILSCPLEVCFSEARGEALKDAIQTSSLKQGVRILAKLYRCAPSWEEIKRVRDTMPYDDLCKISFETTGIQSLLLDDGIYDLGALRDIKSHLGLVEDVRRILRIESVAESILRGLVESINKSNESVISFAAFEGPLRNQLKSLANSKEVVAFKSIAAYRSGLNINCNLTNEEVAISLGNFIRSSTSSTNEQVNIRLAEKVLIDHVVNVAVDVALESGIPIQFHTGLGDNDLDLLYSNPLHLRPLIEKYKDVKIVLLHASYPYTRQAAYLASVYANVYVDVGLVNSLISSSGQQATLRELALLEYVDNGDFTVDEAMDVVKQNKGVKLVRVGYLDNSSQLRFHIVPINRFRDYVAPNGLTSLRALTALPYFADVVPKDTGVSASGECIIKPDLNTLLQLPYYPEHSIVLCFFENKWTPVDPEYGKPYLTEDSKYFALCPRNCLRRIVNAARQDFRIGFLAGCESEFVLLKTNQGSEKPVPVDETLYLVAASFRGTSSAAVIDKIVDSLSQLNIVVEQCHSESAYGQFEVVTGPSTPLTTADNCVLTRNTIYDVASQFGLKATFVSKPFDNQAGTGAHLHISFHDIDKSEKENDGHLTGLSPYERSFIAGVLHHIKAICAFALPTVHSYTRTVDHCWAGSWICWGVENRETPIRVCYRPKKSSNGETTFEVNFEHKFVDATSNPYLVMSAIIAAGLDGMKKKMELNTPPCLDDPASLTEKERKDLGIVERMPRSLRETLDALKNDKALIEALGEPIVRCYVGVKETTLSLEDSHPTYITPAPYVFGVWGLIHLLLLGFIIYQFFPKADTVVVNGIHWHFLFIALLISLSQSLYDSDYLIIAWIILLIATVQASHVYFILKNRYPSDSTAEMIFIHFPFSLLHAWTVVLSVIGLFAAFTSKEEGESPGIFVQILVAVGLIFLEVTAVGYIEKFKGDIAGAIVIDWALYGVAVEQDDTFIRFVAIILAVITTLHILKALIYDRFIKKERAPPKLVV</sequence>
<proteinExistence type="predicted"/>
<reference evidence="1" key="1">
    <citation type="submission" date="2021-06" db="EMBL/GenBank/DDBJ databases">
        <authorList>
            <person name="Kallberg Y."/>
            <person name="Tangrot J."/>
            <person name="Rosling A."/>
        </authorList>
    </citation>
    <scope>NUCLEOTIDE SEQUENCE</scope>
    <source>
        <strain evidence="1">CL356</strain>
    </source>
</reference>
<name>A0ACA9L1U9_9GLOM</name>
<dbReference type="EMBL" id="CAJVPT010004271">
    <property type="protein sequence ID" value="CAG8506257.1"/>
    <property type="molecule type" value="Genomic_DNA"/>
</dbReference>